<sequence length="177" mass="20873">MYRPNKLMLKIIKLFYGVEGVLDEYKLQQIDRIGNNAFLILFSYTIVSNLFVSFVSLNDSQMTLSIFILVNILFSLVVVVGYIAIAMKRLNLNNQEVIAENYSQKLNRIKRRALRRGAMMTIYFWCVERFLDWYFYHIPYIIGILSFRGYLKALIAGSILGVFMYIYWRSQLKKISD</sequence>
<dbReference type="EMBL" id="JAIULA010000032">
    <property type="protein sequence ID" value="MCP0887976.1"/>
    <property type="molecule type" value="Genomic_DNA"/>
</dbReference>
<keyword evidence="1" id="KW-1133">Transmembrane helix</keyword>
<feature type="transmembrane region" description="Helical" evidence="1">
    <location>
        <begin position="36"/>
        <end position="57"/>
    </location>
</feature>
<gene>
    <name evidence="2" type="ORF">LB941_11600</name>
</gene>
<feature type="transmembrane region" description="Helical" evidence="1">
    <location>
        <begin position="149"/>
        <end position="168"/>
    </location>
</feature>
<accession>A0A9X2FQZ4</accession>
<evidence type="ECO:0000313" key="3">
    <source>
        <dbReference type="Proteomes" id="UP001139006"/>
    </source>
</evidence>
<proteinExistence type="predicted"/>
<dbReference type="AlphaFoldDB" id="A0A9X2FQZ4"/>
<reference evidence="2 3" key="1">
    <citation type="journal article" date="2023" name="Int. J. Syst. Evol. Microbiol.">
        <title>Ligilactobacillus ubinensis sp. nov., a novel species isolated from the wild ferment of a durian fruit (Durio zibethinus).</title>
        <authorList>
            <person name="Heng Y.C."/>
            <person name="Menon N."/>
            <person name="Chen B."/>
            <person name="Loo B.Z.L."/>
            <person name="Wong G.W.J."/>
            <person name="Lim A.C.H."/>
            <person name="Silvaraju S."/>
            <person name="Kittelmann S."/>
        </authorList>
    </citation>
    <scope>NUCLEOTIDE SEQUENCE [LARGE SCALE GENOMIC DNA]</scope>
    <source>
        <strain evidence="2 3">WILCCON 0076</strain>
    </source>
</reference>
<dbReference type="RefSeq" id="WP_253362134.1">
    <property type="nucleotide sequence ID" value="NZ_JAIULA010000032.1"/>
</dbReference>
<organism evidence="2 3">
    <name type="scientific">Ligilactobacillus ubinensis</name>
    <dbReference type="NCBI Taxonomy" id="2876789"/>
    <lineage>
        <taxon>Bacteria</taxon>
        <taxon>Bacillati</taxon>
        <taxon>Bacillota</taxon>
        <taxon>Bacilli</taxon>
        <taxon>Lactobacillales</taxon>
        <taxon>Lactobacillaceae</taxon>
        <taxon>Ligilactobacillus</taxon>
    </lineage>
</organism>
<comment type="caution">
    <text evidence="2">The sequence shown here is derived from an EMBL/GenBank/DDBJ whole genome shotgun (WGS) entry which is preliminary data.</text>
</comment>
<feature type="transmembrane region" description="Helical" evidence="1">
    <location>
        <begin position="117"/>
        <end position="137"/>
    </location>
</feature>
<dbReference type="Proteomes" id="UP001139006">
    <property type="component" value="Unassembled WGS sequence"/>
</dbReference>
<dbReference type="Pfam" id="PF11683">
    <property type="entry name" value="DUF3278"/>
    <property type="match status" value="1"/>
</dbReference>
<keyword evidence="1" id="KW-0812">Transmembrane</keyword>
<evidence type="ECO:0000313" key="2">
    <source>
        <dbReference type="EMBL" id="MCP0887976.1"/>
    </source>
</evidence>
<evidence type="ECO:0000256" key="1">
    <source>
        <dbReference type="SAM" id="Phobius"/>
    </source>
</evidence>
<dbReference type="InterPro" id="IPR021697">
    <property type="entry name" value="DUF3278"/>
</dbReference>
<name>A0A9X2FQZ4_9LACO</name>
<protein>
    <submittedName>
        <fullName evidence="2">DUF3278 domain-containing protein</fullName>
    </submittedName>
</protein>
<keyword evidence="1" id="KW-0472">Membrane</keyword>
<feature type="transmembrane region" description="Helical" evidence="1">
    <location>
        <begin position="63"/>
        <end position="85"/>
    </location>
</feature>
<keyword evidence="3" id="KW-1185">Reference proteome</keyword>